<proteinExistence type="predicted"/>
<feature type="domain" description="Peptidase M28" evidence="1">
    <location>
        <begin position="271"/>
        <end position="464"/>
    </location>
</feature>
<dbReference type="PANTHER" id="PTHR12147">
    <property type="entry name" value="METALLOPEPTIDASE M28 FAMILY MEMBER"/>
    <property type="match status" value="1"/>
</dbReference>
<dbReference type="Proteomes" id="UP001208567">
    <property type="component" value="Unassembled WGS sequence"/>
</dbReference>
<evidence type="ECO:0000259" key="1">
    <source>
        <dbReference type="Pfam" id="PF04389"/>
    </source>
</evidence>
<accession>A0ABQ5N8S6</accession>
<dbReference type="InterPro" id="IPR007484">
    <property type="entry name" value="Peptidase_M28"/>
</dbReference>
<sequence length="470" mass="52809">MKSMNKKVVSIATSIILAASFITGCNKTNNQDSQAVFNNIKSETKIENMSNTIKELTSEKYEGRLTGSLENKMAGDFIAEHFKKIGLQSPKDINDFMQYYKQNTIKMKNRPLMKTFDSSNNILKEYQFLDNFYFTLAAHRKINGVVAAPMYYVSKESDLNKDNKELENRVLLIPKEVYLNKNISDFDNILNLVPSIKALVIERDKNDPKQFEAGYFMNPVNVPSPTSINNDGTFMVMCDSPTFLELKASAEKEQSLYLEASYEIETKEVANIVGMIPGSDPKLKDEYIMISCHYDHIGNNMNGTYNPGAFDNASGTSVMMEVARILKAKDIKPKKSIIFVAFNGEENGLIGSNKFAFNPPCDLSKTVDINLDMVAGKNDLPLTFYSTKDSDLINDLSVYADKLKIAHDKKTGNRSDHTSIEDMGGQAVTLTEWDMKSGYHSPKDTIDIIDTKELGKIADFICYYITNKAL</sequence>
<evidence type="ECO:0000313" key="3">
    <source>
        <dbReference type="Proteomes" id="UP001208567"/>
    </source>
</evidence>
<reference evidence="2 3" key="1">
    <citation type="journal article" date="2024" name="Int. J. Syst. Evol. Microbiol.">
        <title>Clostridium omnivorum sp. nov., isolated from anoxic soil under the treatment of reductive soil disinfestation.</title>
        <authorList>
            <person name="Ueki A."/>
            <person name="Tonouchi A."/>
            <person name="Kaku N."/>
            <person name="Honma S."/>
            <person name="Ueki K."/>
        </authorList>
    </citation>
    <scope>NUCLEOTIDE SEQUENCE [LARGE SCALE GENOMIC DNA]</scope>
    <source>
        <strain evidence="2 3">E14</strain>
    </source>
</reference>
<name>A0ABQ5N8S6_9CLOT</name>
<evidence type="ECO:0000313" key="2">
    <source>
        <dbReference type="EMBL" id="GLC31595.1"/>
    </source>
</evidence>
<dbReference type="PANTHER" id="PTHR12147:SF26">
    <property type="entry name" value="PEPTIDASE M28 DOMAIN-CONTAINING PROTEIN"/>
    <property type="match status" value="1"/>
</dbReference>
<dbReference type="PROSITE" id="PS51257">
    <property type="entry name" value="PROKAR_LIPOPROTEIN"/>
    <property type="match status" value="1"/>
</dbReference>
<protein>
    <submittedName>
        <fullName evidence="2">Peptidase</fullName>
    </submittedName>
</protein>
<dbReference type="Pfam" id="PF04389">
    <property type="entry name" value="Peptidase_M28"/>
    <property type="match status" value="1"/>
</dbReference>
<dbReference type="InterPro" id="IPR045175">
    <property type="entry name" value="M28_fam"/>
</dbReference>
<organism evidence="2 3">
    <name type="scientific">Clostridium omnivorum</name>
    <dbReference type="NCBI Taxonomy" id="1604902"/>
    <lineage>
        <taxon>Bacteria</taxon>
        <taxon>Bacillati</taxon>
        <taxon>Bacillota</taxon>
        <taxon>Clostridia</taxon>
        <taxon>Eubacteriales</taxon>
        <taxon>Clostridiaceae</taxon>
        <taxon>Clostridium</taxon>
    </lineage>
</organism>
<dbReference type="SUPFAM" id="SSF53187">
    <property type="entry name" value="Zn-dependent exopeptidases"/>
    <property type="match status" value="1"/>
</dbReference>
<dbReference type="EMBL" id="BRXR01000001">
    <property type="protein sequence ID" value="GLC31595.1"/>
    <property type="molecule type" value="Genomic_DNA"/>
</dbReference>
<comment type="caution">
    <text evidence="2">The sequence shown here is derived from an EMBL/GenBank/DDBJ whole genome shotgun (WGS) entry which is preliminary data.</text>
</comment>
<dbReference type="Gene3D" id="3.40.630.10">
    <property type="entry name" value="Zn peptidases"/>
    <property type="match status" value="2"/>
</dbReference>
<gene>
    <name evidence="2" type="ORF">bsdE14_30050</name>
</gene>
<keyword evidence="3" id="KW-1185">Reference proteome</keyword>